<comment type="caution">
    <text evidence="1">The sequence shown here is derived from an EMBL/GenBank/DDBJ whole genome shotgun (WGS) entry which is preliminary data.</text>
</comment>
<protein>
    <recommendedName>
        <fullName evidence="3">Shikimate dehydrogenase substrate binding N-terminal domain-containing protein</fullName>
    </recommendedName>
</protein>
<evidence type="ECO:0000313" key="1">
    <source>
        <dbReference type="EMBL" id="GGJ31135.1"/>
    </source>
</evidence>
<proteinExistence type="predicted"/>
<gene>
    <name evidence="1" type="ORF">GCM10008938_16570</name>
</gene>
<dbReference type="Proteomes" id="UP000632222">
    <property type="component" value="Unassembled WGS sequence"/>
</dbReference>
<keyword evidence="2" id="KW-1185">Reference proteome</keyword>
<accession>A0ABQ2CXL8</accession>
<dbReference type="EMBL" id="BMOD01000004">
    <property type="protein sequence ID" value="GGJ31135.1"/>
    <property type="molecule type" value="Genomic_DNA"/>
</dbReference>
<reference evidence="2" key="1">
    <citation type="journal article" date="2019" name="Int. J. Syst. Evol. Microbiol.">
        <title>The Global Catalogue of Microorganisms (GCM) 10K type strain sequencing project: providing services to taxonomists for standard genome sequencing and annotation.</title>
        <authorList>
            <consortium name="The Broad Institute Genomics Platform"/>
            <consortium name="The Broad Institute Genome Sequencing Center for Infectious Disease"/>
            <person name="Wu L."/>
            <person name="Ma J."/>
        </authorList>
    </citation>
    <scope>NUCLEOTIDE SEQUENCE [LARGE SCALE GENOMIC DNA]</scope>
    <source>
        <strain evidence="2">JCM 14370</strain>
    </source>
</reference>
<evidence type="ECO:0008006" key="3">
    <source>
        <dbReference type="Google" id="ProtNLM"/>
    </source>
</evidence>
<name>A0ABQ2CXL8_9DEIO</name>
<dbReference type="Gene3D" id="3.40.50.10860">
    <property type="entry name" value="Leucine Dehydrogenase, chain A, domain 1"/>
    <property type="match status" value="1"/>
</dbReference>
<organism evidence="1 2">
    <name type="scientific">Deinococcus roseus</name>
    <dbReference type="NCBI Taxonomy" id="392414"/>
    <lineage>
        <taxon>Bacteria</taxon>
        <taxon>Thermotogati</taxon>
        <taxon>Deinococcota</taxon>
        <taxon>Deinococci</taxon>
        <taxon>Deinococcales</taxon>
        <taxon>Deinococcaceae</taxon>
        <taxon>Deinococcus</taxon>
    </lineage>
</organism>
<sequence>MQMKPVALIGPHPAELSEVLRRVFEESHLQLVPHTLPQTHPSSVLQSLSTLGYAGGLISEEFSESYFPYCARVGVEARHVGRIDTLSSLGGGFDATHTLEDSLFQWMENSGYRSAGARLMVIGGNFRARVALQLARLGFVSVMLAAKSMSESEELLKVVPAGIEKYPLVVGGYSFASFMEQQDLLIITEDVGKLRFQPYHQVMDISGVYAQTIAQDGAHMWDSTQLEVLRLSHQLKFLTGRSIAPSLIQWAWQAVQENP</sequence>
<dbReference type="Gene3D" id="3.40.50.720">
    <property type="entry name" value="NAD(P)-binding Rossmann-like Domain"/>
    <property type="match status" value="1"/>
</dbReference>
<evidence type="ECO:0000313" key="2">
    <source>
        <dbReference type="Proteomes" id="UP000632222"/>
    </source>
</evidence>